<comment type="caution">
    <text evidence="2">The sequence shown here is derived from an EMBL/GenBank/DDBJ whole genome shotgun (WGS) entry which is preliminary data.</text>
</comment>
<organism evidence="2 3">
    <name type="scientific">Knufia fluminis</name>
    <dbReference type="NCBI Taxonomy" id="191047"/>
    <lineage>
        <taxon>Eukaryota</taxon>
        <taxon>Fungi</taxon>
        <taxon>Dikarya</taxon>
        <taxon>Ascomycota</taxon>
        <taxon>Pezizomycotina</taxon>
        <taxon>Eurotiomycetes</taxon>
        <taxon>Chaetothyriomycetidae</taxon>
        <taxon>Chaetothyriales</taxon>
        <taxon>Trichomeriaceae</taxon>
        <taxon>Knufia</taxon>
    </lineage>
</organism>
<feature type="signal peptide" evidence="1">
    <location>
        <begin position="1"/>
        <end position="20"/>
    </location>
</feature>
<evidence type="ECO:0000313" key="3">
    <source>
        <dbReference type="Proteomes" id="UP001316803"/>
    </source>
</evidence>
<reference evidence="2 3" key="1">
    <citation type="submission" date="2022-12" db="EMBL/GenBank/DDBJ databases">
        <title>Genomic features and morphological characterization of a novel Knufia sp. strain isolated from spacecraft assembly facility.</title>
        <authorList>
            <person name="Teixeira M."/>
            <person name="Chander A.M."/>
            <person name="Stajich J.E."/>
            <person name="Venkateswaran K."/>
        </authorList>
    </citation>
    <scope>NUCLEOTIDE SEQUENCE [LARGE SCALE GENOMIC DNA]</scope>
    <source>
        <strain evidence="2 3">FJI-L2-BK-P2</strain>
    </source>
</reference>
<dbReference type="AlphaFoldDB" id="A0AAN8ICD7"/>
<dbReference type="Proteomes" id="UP001316803">
    <property type="component" value="Unassembled WGS sequence"/>
</dbReference>
<name>A0AAN8ICD7_9EURO</name>
<feature type="chain" id="PRO_5042954705" evidence="1">
    <location>
        <begin position="21"/>
        <end position="84"/>
    </location>
</feature>
<keyword evidence="3" id="KW-1185">Reference proteome</keyword>
<evidence type="ECO:0000313" key="2">
    <source>
        <dbReference type="EMBL" id="KAK5958311.1"/>
    </source>
</evidence>
<proteinExistence type="predicted"/>
<keyword evidence="1" id="KW-0732">Signal</keyword>
<evidence type="ECO:0000256" key="1">
    <source>
        <dbReference type="SAM" id="SignalP"/>
    </source>
</evidence>
<dbReference type="EMBL" id="JAKLMC020000001">
    <property type="protein sequence ID" value="KAK5958311.1"/>
    <property type="molecule type" value="Genomic_DNA"/>
</dbReference>
<protein>
    <submittedName>
        <fullName evidence="2">Uncharacterized protein</fullName>
    </submittedName>
</protein>
<accession>A0AAN8ICD7</accession>
<gene>
    <name evidence="2" type="ORF">OHC33_000153</name>
</gene>
<sequence>MKVFTLAFFAVPLLAAVVVGKPVQAVAPTGAEPQLEAQQGDPPLDDPIPIPPIDDNCVPPGGICGRDENCCSKKCLGWPYYSCG</sequence>